<organism evidence="17 18">
    <name type="scientific">Eremothecium sinecaudum</name>
    <dbReference type="NCBI Taxonomy" id="45286"/>
    <lineage>
        <taxon>Eukaryota</taxon>
        <taxon>Fungi</taxon>
        <taxon>Dikarya</taxon>
        <taxon>Ascomycota</taxon>
        <taxon>Saccharomycotina</taxon>
        <taxon>Saccharomycetes</taxon>
        <taxon>Saccharomycetales</taxon>
        <taxon>Saccharomycetaceae</taxon>
        <taxon>Eremothecium</taxon>
    </lineage>
</organism>
<evidence type="ECO:0000256" key="15">
    <source>
        <dbReference type="ARBA" id="ARBA00023328"/>
    </source>
</evidence>
<keyword evidence="11" id="KW-0995">Kinetochore</keyword>
<evidence type="ECO:0000256" key="13">
    <source>
        <dbReference type="ARBA" id="ARBA00023242"/>
    </source>
</evidence>
<evidence type="ECO:0000256" key="4">
    <source>
        <dbReference type="ARBA" id="ARBA00010146"/>
    </source>
</evidence>
<comment type="similarity">
    <text evidence="4">Belongs to the DASH complex DAD1 family.</text>
</comment>
<keyword evidence="10" id="KW-0498">Mitosis</keyword>
<dbReference type="GO" id="GO:0005876">
    <property type="term" value="C:spindle microtubule"/>
    <property type="evidence" value="ECO:0007669"/>
    <property type="project" value="TreeGrafter"/>
</dbReference>
<evidence type="ECO:0000256" key="2">
    <source>
        <dbReference type="ARBA" id="ARBA00004186"/>
    </source>
</evidence>
<evidence type="ECO:0000256" key="5">
    <source>
        <dbReference type="ARBA" id="ARBA00020261"/>
    </source>
</evidence>
<dbReference type="Proteomes" id="UP000243052">
    <property type="component" value="Chromosome vii"/>
</dbReference>
<dbReference type="STRING" id="45286.A0A109UXY3"/>
<keyword evidence="8" id="KW-0132">Cell division</keyword>
<dbReference type="PANTHER" id="PTHR28025">
    <property type="entry name" value="DASH COMPLEX SUBUNIT DAD1"/>
    <property type="match status" value="1"/>
</dbReference>
<evidence type="ECO:0000256" key="16">
    <source>
        <dbReference type="ARBA" id="ARBA00030566"/>
    </source>
</evidence>
<keyword evidence="14" id="KW-0131">Cell cycle</keyword>
<proteinExistence type="inferred from homology"/>
<evidence type="ECO:0000256" key="7">
    <source>
        <dbReference type="ARBA" id="ARBA00022490"/>
    </source>
</evidence>
<evidence type="ECO:0000256" key="9">
    <source>
        <dbReference type="ARBA" id="ARBA00022701"/>
    </source>
</evidence>
<evidence type="ECO:0000256" key="1">
    <source>
        <dbReference type="ARBA" id="ARBA00004123"/>
    </source>
</evidence>
<dbReference type="GO" id="GO:0072686">
    <property type="term" value="C:mitotic spindle"/>
    <property type="evidence" value="ECO:0007669"/>
    <property type="project" value="InterPro"/>
</dbReference>
<keyword evidence="13" id="KW-0539">Nucleus</keyword>
<dbReference type="EMBL" id="CP014247">
    <property type="protein sequence ID" value="AMD22021.1"/>
    <property type="molecule type" value="Genomic_DNA"/>
</dbReference>
<sequence length="122" mass="13455">MQKERANLNFVRMPKDAPGTDVSASDKYFVEQRELLIREINETMDSILNNLNGLNISLENSIAVGKEMESVSELWKVFYDGLVTGSAPNGTDALNSSLQDIDVNTTQEAVEEGIDNGEKQST</sequence>
<dbReference type="GO" id="GO:0042729">
    <property type="term" value="C:DASH complex"/>
    <property type="evidence" value="ECO:0007669"/>
    <property type="project" value="InterPro"/>
</dbReference>
<evidence type="ECO:0000256" key="10">
    <source>
        <dbReference type="ARBA" id="ARBA00022776"/>
    </source>
</evidence>
<evidence type="ECO:0000256" key="12">
    <source>
        <dbReference type="ARBA" id="ARBA00023212"/>
    </source>
</evidence>
<protein>
    <recommendedName>
        <fullName evidence="5">DASH complex subunit DAD1</fullName>
    </recommendedName>
    <alternativeName>
        <fullName evidence="16">Outer kinetochore protein DAD1</fullName>
    </alternativeName>
</protein>
<evidence type="ECO:0000313" key="17">
    <source>
        <dbReference type="EMBL" id="AMD22021.1"/>
    </source>
</evidence>
<keyword evidence="12" id="KW-0206">Cytoskeleton</keyword>
<dbReference type="Pfam" id="PF08649">
    <property type="entry name" value="DASH_Dad1"/>
    <property type="match status" value="1"/>
</dbReference>
<dbReference type="GO" id="GO:0051301">
    <property type="term" value="P:cell division"/>
    <property type="evidence" value="ECO:0007669"/>
    <property type="project" value="UniProtKB-KW"/>
</dbReference>
<dbReference type="GO" id="GO:0044732">
    <property type="term" value="C:mitotic spindle pole body"/>
    <property type="evidence" value="ECO:0007669"/>
    <property type="project" value="TreeGrafter"/>
</dbReference>
<keyword evidence="18" id="KW-1185">Reference proteome</keyword>
<evidence type="ECO:0000256" key="14">
    <source>
        <dbReference type="ARBA" id="ARBA00023306"/>
    </source>
</evidence>
<dbReference type="GeneID" id="28725347"/>
<dbReference type="InterPro" id="IPR013958">
    <property type="entry name" value="DASH_Dad1"/>
</dbReference>
<keyword evidence="7" id="KW-0963">Cytoplasm</keyword>
<dbReference type="GO" id="GO:0051010">
    <property type="term" value="F:microtubule plus-end binding"/>
    <property type="evidence" value="ECO:0007669"/>
    <property type="project" value="TreeGrafter"/>
</dbReference>
<evidence type="ECO:0000256" key="11">
    <source>
        <dbReference type="ARBA" id="ARBA00022838"/>
    </source>
</evidence>
<keyword evidence="15" id="KW-0137">Centromere</keyword>
<accession>A0A109UXY3</accession>
<evidence type="ECO:0000313" key="18">
    <source>
        <dbReference type="Proteomes" id="UP000243052"/>
    </source>
</evidence>
<dbReference type="PANTHER" id="PTHR28025:SF1">
    <property type="entry name" value="DASH COMPLEX SUBUNIT DAD1"/>
    <property type="match status" value="1"/>
</dbReference>
<gene>
    <name evidence="17" type="ORF">AW171_hschr74027</name>
</gene>
<dbReference type="OrthoDB" id="5566853at2759"/>
<dbReference type="RefSeq" id="XP_017989017.1">
    <property type="nucleotide sequence ID" value="XM_018133820.1"/>
</dbReference>
<keyword evidence="6" id="KW-0158">Chromosome</keyword>
<evidence type="ECO:0000256" key="6">
    <source>
        <dbReference type="ARBA" id="ARBA00022454"/>
    </source>
</evidence>
<dbReference type="AlphaFoldDB" id="A0A109UXY3"/>
<name>A0A109UXY3_9SACH</name>
<reference evidence="17 18" key="1">
    <citation type="submission" date="2016-01" db="EMBL/GenBank/DDBJ databases">
        <title>Genome sequence of the yeast Holleya sinecauda.</title>
        <authorList>
            <person name="Dietrich F.S."/>
        </authorList>
    </citation>
    <scope>NUCLEOTIDE SEQUENCE [LARGE SCALE GENOMIC DNA]</scope>
    <source>
        <strain evidence="17 18">ATCC 58844</strain>
    </source>
</reference>
<evidence type="ECO:0000256" key="8">
    <source>
        <dbReference type="ARBA" id="ARBA00022618"/>
    </source>
</evidence>
<keyword evidence="9" id="KW-0493">Microtubule</keyword>
<evidence type="ECO:0000256" key="3">
    <source>
        <dbReference type="ARBA" id="ARBA00004629"/>
    </source>
</evidence>
<comment type="subcellular location">
    <subcellularLocation>
        <location evidence="3">Chromosome</location>
        <location evidence="3">Centromere</location>
        <location evidence="3">Kinetochore</location>
    </subcellularLocation>
    <subcellularLocation>
        <location evidence="2">Cytoplasm</location>
        <location evidence="2">Cytoskeleton</location>
        <location evidence="2">Spindle</location>
    </subcellularLocation>
    <subcellularLocation>
        <location evidence="1">Nucleus</location>
    </subcellularLocation>
</comment>